<sequence length="1453" mass="153801">MESASAGRRRVQGRFRIMAGVVASQRRMPLACGVQPPLPGPCAGIAHDALFWMDAMPKISLRPHATSLLVPGNARNAAHAGDPAPGKQAHYKLHQLDGAAARREALAPQSGLAGRVREYLAEPLPAAADAGSAGAAAAQAGSQGATAPRKATKALRKFLGKAGTALGLRAGKPVGLDELTRFRNTAAPGARPIARDDPRDRGTWRSVGAAQARAFAASQRLLEADVAVRKATALEHLVQLHIERLDGDAQRAGRRIAHAAERPVPLRRQQAAISAQQRALDDSLARLREEAGALERRIAQAEAALAAPVRGRLDRLMAARAGADAGEDAATLRQHLHELRSLHAIRAGVRQDLERRKQDVQAELERLEHSALAMARDLFDADDEAADLRSLLGGLQERRATLETARDAARAASDAASSALKAREAELTGRQIDTLPGLRAPATPAETAACAALKAALRDWADGLDTALFGDRAIPAAGVVAVGLKALAVAAGGDPAQARQALDALRQLHWKDLAPPPGAAPARTATAGLPPAAQRAVDHLARVPRGLQVLSHLMRPEGSPAARPERLAAARLALRADALLRQAAPDDTALRTWLGHARHAARQALHAAEPAKALAACTVDERAAYHALRNGYESNAPGSAYDRANGHLQRLADALHDLSRHGARPQAFGGQPNALRSLPQALEVGGATALPTPRRRADAALEKAAGQLTDMLGGWRAGRPPGRLPSTAECAWQALAETVQWAPEGTDRATLVVDAPARERIAARAAELRAHFERTARGQGVPPSGMSQESVPLLEAAWQRLERRPHTAAEALALLAEALPEDAGEPSSPPPPPPPGGAPVSWHGYALRQGAQFRASVQEATRLLRDGDPGKATHAQALLDLTRDMIGQLEWRDRLRLIGQQAWGLNAGPLSAAIALGTSLFGMGVRLIAGAQRNRDSVMEFYMGRTGMYLQIGEQRTDQVQVGAGANTGYAAKLGTDQAALGATVAADWRWRGERGLENGIQLRLPRLGKGREPELNVEFLDAYEHLLRLAAPGPDGAPARHDWLRELLAHHPELSAGLIDGAQRSGAGTETNVSASAGLRVGEVAGRGRRAGVAAGLGVKTRQDNGRTATTVAGYMTTIYRDATASARTEVAARATASVQFAEALRTDGARTVQRASAGLGTLDAGYGVEVANHATTNFCTLFLFGDEIDPVRSDRATDYSRFAEFERHVHAEWDGWAHYGTGKLGSDVEEPLHHLLADIQLSHFMEQTRTFAQGNGFAAMFADKAMRAPAAPLLDTHRALAALARAAGDEDGARAEDAAFDDFLQNEAMWEPTLLLLREKAKLQDERGLDFFLKHQNNRSAEAMRTVGQWILYEPVPRREPGQRIQATRTWEPGAQGQESGAADRAAAGAEAGSSRYASASEASLDSFRTAPGSPLRPPAPAPAPAKGPATGAAARPDGGAPPASASSSRP</sequence>
<feature type="region of interest" description="Disordered" evidence="2">
    <location>
        <begin position="1372"/>
        <end position="1453"/>
    </location>
</feature>
<protein>
    <submittedName>
        <fullName evidence="3">Uncharacterized protein</fullName>
    </submittedName>
</protein>
<dbReference type="HOGENOM" id="CLU_255113_0_0_4"/>
<feature type="compositionally biased region" description="Low complexity" evidence="2">
    <location>
        <begin position="1429"/>
        <end position="1453"/>
    </location>
</feature>
<feature type="region of interest" description="Disordered" evidence="2">
    <location>
        <begin position="820"/>
        <end position="843"/>
    </location>
</feature>
<accession>A1TPF1</accession>
<proteinExistence type="predicted"/>
<feature type="coiled-coil region" evidence="1">
    <location>
        <begin position="277"/>
        <end position="304"/>
    </location>
</feature>
<dbReference type="eggNOG" id="COG3206">
    <property type="taxonomic scope" value="Bacteria"/>
</dbReference>
<evidence type="ECO:0000313" key="3">
    <source>
        <dbReference type="EMBL" id="ABM32839.1"/>
    </source>
</evidence>
<dbReference type="Proteomes" id="UP000002596">
    <property type="component" value="Chromosome"/>
</dbReference>
<evidence type="ECO:0000313" key="4">
    <source>
        <dbReference type="Proteomes" id="UP000002596"/>
    </source>
</evidence>
<dbReference type="STRING" id="397945.Aave_2261"/>
<feature type="coiled-coil region" evidence="1">
    <location>
        <begin position="350"/>
        <end position="377"/>
    </location>
</feature>
<dbReference type="NCBIfam" id="NF041378">
    <property type="entry name" value="XopZ"/>
    <property type="match status" value="1"/>
</dbReference>
<keyword evidence="1" id="KW-0175">Coiled coil</keyword>
<feature type="compositionally biased region" description="Low complexity" evidence="2">
    <location>
        <begin position="1381"/>
        <end position="1406"/>
    </location>
</feature>
<dbReference type="KEGG" id="aav:Aave_2261"/>
<reference evidence="3 4" key="1">
    <citation type="submission" date="2006-12" db="EMBL/GenBank/DDBJ databases">
        <title>Complete sequence of Acidovorax avenae subsp. citrulli AAC00-1.</title>
        <authorList>
            <consortium name="US DOE Joint Genome Institute"/>
            <person name="Copeland A."/>
            <person name="Lucas S."/>
            <person name="Lapidus A."/>
            <person name="Barry K."/>
            <person name="Detter J.C."/>
            <person name="Glavina del Rio T."/>
            <person name="Dalin E."/>
            <person name="Tice H."/>
            <person name="Pitluck S."/>
            <person name="Kiss H."/>
            <person name="Brettin T."/>
            <person name="Bruce D."/>
            <person name="Han C."/>
            <person name="Tapia R."/>
            <person name="Gilna P."/>
            <person name="Schmutz J."/>
            <person name="Larimer F."/>
            <person name="Land M."/>
            <person name="Hauser L."/>
            <person name="Kyrpides N."/>
            <person name="Kim E."/>
            <person name="Stahl D."/>
            <person name="Richardson P."/>
        </authorList>
    </citation>
    <scope>NUCLEOTIDE SEQUENCE [LARGE SCALE GENOMIC DNA]</scope>
    <source>
        <strain evidence="3 4">AAC00-1</strain>
    </source>
</reference>
<feature type="compositionally biased region" description="Pro residues" evidence="2">
    <location>
        <begin position="1417"/>
        <end position="1428"/>
    </location>
</feature>
<name>A1TPF1_PARC0</name>
<evidence type="ECO:0000256" key="1">
    <source>
        <dbReference type="SAM" id="Coils"/>
    </source>
</evidence>
<evidence type="ECO:0000256" key="2">
    <source>
        <dbReference type="SAM" id="MobiDB-lite"/>
    </source>
</evidence>
<dbReference type="EMBL" id="CP000512">
    <property type="protein sequence ID" value="ABM32839.1"/>
    <property type="molecule type" value="Genomic_DNA"/>
</dbReference>
<organism evidence="3 4">
    <name type="scientific">Paracidovorax citrulli (strain AAC00-1)</name>
    <name type="common">Acidovorax citrulli</name>
    <dbReference type="NCBI Taxonomy" id="397945"/>
    <lineage>
        <taxon>Bacteria</taxon>
        <taxon>Pseudomonadati</taxon>
        <taxon>Pseudomonadota</taxon>
        <taxon>Betaproteobacteria</taxon>
        <taxon>Burkholderiales</taxon>
        <taxon>Comamonadaceae</taxon>
        <taxon>Paracidovorax</taxon>
    </lineage>
</organism>
<feature type="compositionally biased region" description="Pro residues" evidence="2">
    <location>
        <begin position="827"/>
        <end position="837"/>
    </location>
</feature>
<gene>
    <name evidence="3" type="ordered locus">Aave_2261</name>
</gene>